<organism evidence="1">
    <name type="scientific">Arundo donax</name>
    <name type="common">Giant reed</name>
    <name type="synonym">Donax arundinaceus</name>
    <dbReference type="NCBI Taxonomy" id="35708"/>
    <lineage>
        <taxon>Eukaryota</taxon>
        <taxon>Viridiplantae</taxon>
        <taxon>Streptophyta</taxon>
        <taxon>Embryophyta</taxon>
        <taxon>Tracheophyta</taxon>
        <taxon>Spermatophyta</taxon>
        <taxon>Magnoliopsida</taxon>
        <taxon>Liliopsida</taxon>
        <taxon>Poales</taxon>
        <taxon>Poaceae</taxon>
        <taxon>PACMAD clade</taxon>
        <taxon>Arundinoideae</taxon>
        <taxon>Arundineae</taxon>
        <taxon>Arundo</taxon>
    </lineage>
</organism>
<dbReference type="EMBL" id="GBRH01192507">
    <property type="protein sequence ID" value="JAE05389.1"/>
    <property type="molecule type" value="Transcribed_RNA"/>
</dbReference>
<name>A0A0A9F2E2_ARUDO</name>
<proteinExistence type="predicted"/>
<accession>A0A0A9F2E2</accession>
<protein>
    <submittedName>
        <fullName evidence="1">Uncharacterized protein</fullName>
    </submittedName>
</protein>
<evidence type="ECO:0000313" key="1">
    <source>
        <dbReference type="EMBL" id="JAE05389.1"/>
    </source>
</evidence>
<reference evidence="1" key="2">
    <citation type="journal article" date="2015" name="Data Brief">
        <title>Shoot transcriptome of the giant reed, Arundo donax.</title>
        <authorList>
            <person name="Barrero R.A."/>
            <person name="Guerrero F.D."/>
            <person name="Moolhuijzen P."/>
            <person name="Goolsby J.A."/>
            <person name="Tidwell J."/>
            <person name="Bellgard S.E."/>
            <person name="Bellgard M.I."/>
        </authorList>
    </citation>
    <scope>NUCLEOTIDE SEQUENCE</scope>
    <source>
        <tissue evidence="1">Shoot tissue taken approximately 20 cm above the soil surface</tissue>
    </source>
</reference>
<reference evidence="1" key="1">
    <citation type="submission" date="2014-09" db="EMBL/GenBank/DDBJ databases">
        <authorList>
            <person name="Magalhaes I.L.F."/>
            <person name="Oliveira U."/>
            <person name="Santos F.R."/>
            <person name="Vidigal T.H.D.A."/>
            <person name="Brescovit A.D."/>
            <person name="Santos A.J."/>
        </authorList>
    </citation>
    <scope>NUCLEOTIDE SEQUENCE</scope>
    <source>
        <tissue evidence="1">Shoot tissue taken approximately 20 cm above the soil surface</tissue>
    </source>
</reference>
<dbReference type="AlphaFoldDB" id="A0A0A9F2E2"/>
<sequence>MGMFWELHSCRRNSAEDVRGFSRMILLLGAVLYHKNGSNTG</sequence>